<reference evidence="2" key="1">
    <citation type="submission" date="2014-11" db="EMBL/GenBank/DDBJ databases">
        <authorList>
            <person name="Otto D Thomas"/>
            <person name="Naeem Raeece"/>
        </authorList>
    </citation>
    <scope>NUCLEOTIDE SEQUENCE</scope>
</reference>
<accession>A0A0G4HC61</accession>
<feature type="region of interest" description="Disordered" evidence="1">
    <location>
        <begin position="196"/>
        <end position="227"/>
    </location>
</feature>
<feature type="compositionally biased region" description="Basic and acidic residues" evidence="1">
    <location>
        <begin position="213"/>
        <end position="222"/>
    </location>
</feature>
<dbReference type="AlphaFoldDB" id="A0A0G4HC61"/>
<name>A0A0G4HC61_9ALVE</name>
<dbReference type="GO" id="GO:0008168">
    <property type="term" value="F:methyltransferase activity"/>
    <property type="evidence" value="ECO:0007669"/>
    <property type="project" value="TreeGrafter"/>
</dbReference>
<dbReference type="VEuPathDB" id="CryptoDB:Cvel_26151"/>
<dbReference type="Pfam" id="PF05063">
    <property type="entry name" value="MT-A70"/>
    <property type="match status" value="1"/>
</dbReference>
<organism evidence="2">
    <name type="scientific">Chromera velia CCMP2878</name>
    <dbReference type="NCBI Taxonomy" id="1169474"/>
    <lineage>
        <taxon>Eukaryota</taxon>
        <taxon>Sar</taxon>
        <taxon>Alveolata</taxon>
        <taxon>Colpodellida</taxon>
        <taxon>Chromeraceae</taxon>
        <taxon>Chromera</taxon>
    </lineage>
</organism>
<feature type="compositionally biased region" description="Basic and acidic residues" evidence="1">
    <location>
        <begin position="379"/>
        <end position="392"/>
    </location>
</feature>
<sequence length="589" mass="64957">MNASGFGSPVFLCPSKLQPSLLCREGEERFAFRRRLEDLTLAAPYVGEGKRQCTPADIPPLHGRIQDALVRLCVPADSLFLEGAPQVSCLSQIKGGLPRKRPLEESQDFLAATRDLSRSRIPSKSPLCLGDMEKCSEAAPLQLQSVSGYPHPHSARSQVADLRTIVGTAVICRDREAIDAENAGVSASLLRLSLPPYSRKSPKSQQDEDREEKEDSSARPPEKTTGTLTVVLPDGAAFLLCRLRAERDFSSALRCGLFSALRQRGVSDGLRFVVLDPPWPCLSVSRSRQYYTHPLSKKKEKGQSFNSKASSECESLSHLLLSLPVTELCHPTRGVVGVWVTNNPQTRLFVLDTLFPTWGLRHLCNVVWVKVTSPYASCKEGRRGTEGTDGRPRLVCPLSSPHRKPYETLIIGVRQEKGAGDGHESVPSTESDVPNLLFFSPPTSHSRKPSSSVIYRRVLHPSLPIFFEKSEQEEGETGGRAARTESSYNSSDERIAEGNSDRACALCKTGSSKEGEETDRHEGMEKLEQIREIDGVQRGHREGGNEALWGVEFFARNLEAGWISVGEECLKFQSVENFKIKPDKTTASC</sequence>
<gene>
    <name evidence="2" type="ORF">Cvel_26151</name>
</gene>
<proteinExistence type="predicted"/>
<dbReference type="GO" id="GO:0005634">
    <property type="term" value="C:nucleus"/>
    <property type="evidence" value="ECO:0007669"/>
    <property type="project" value="TreeGrafter"/>
</dbReference>
<feature type="region of interest" description="Disordered" evidence="1">
    <location>
        <begin position="379"/>
        <end position="398"/>
    </location>
</feature>
<dbReference type="InterPro" id="IPR007757">
    <property type="entry name" value="MT-A70-like"/>
</dbReference>
<evidence type="ECO:0000313" key="2">
    <source>
        <dbReference type="EMBL" id="CEM41629.1"/>
    </source>
</evidence>
<feature type="region of interest" description="Disordered" evidence="1">
    <location>
        <begin position="469"/>
        <end position="497"/>
    </location>
</feature>
<dbReference type="PANTHER" id="PTHR12829:SF4">
    <property type="entry name" value="N(6)-ADENINE-SPECIFIC METHYLTRANSFERASE METTL4"/>
    <property type="match status" value="1"/>
</dbReference>
<evidence type="ECO:0000256" key="1">
    <source>
        <dbReference type="SAM" id="MobiDB-lite"/>
    </source>
</evidence>
<dbReference type="EMBL" id="CDMZ01002276">
    <property type="protein sequence ID" value="CEM41629.1"/>
    <property type="molecule type" value="Genomic_DNA"/>
</dbReference>
<dbReference type="PANTHER" id="PTHR12829">
    <property type="entry name" value="N6-ADENOSINE-METHYLTRANSFERASE"/>
    <property type="match status" value="1"/>
</dbReference>
<protein>
    <submittedName>
        <fullName evidence="2">Uncharacterized protein</fullName>
    </submittedName>
</protein>